<evidence type="ECO:0000259" key="1">
    <source>
        <dbReference type="SMART" id="SM00860"/>
    </source>
</evidence>
<comment type="caution">
    <text evidence="2">The sequence shown here is derived from an EMBL/GenBank/DDBJ whole genome shotgun (WGS) entry which is preliminary data.</text>
</comment>
<feature type="domain" description="Knr4/Smi1-like" evidence="1">
    <location>
        <begin position="24"/>
        <end position="147"/>
    </location>
</feature>
<keyword evidence="3" id="KW-1185">Reference proteome</keyword>
<proteinExistence type="predicted"/>
<dbReference type="InterPro" id="IPR037883">
    <property type="entry name" value="Knr4/Smi1-like_sf"/>
</dbReference>
<evidence type="ECO:0000313" key="3">
    <source>
        <dbReference type="Proteomes" id="UP001342826"/>
    </source>
</evidence>
<accession>A0ABU6P0E5</accession>
<gene>
    <name evidence="2" type="ORF">P9271_14705</name>
</gene>
<dbReference type="EMBL" id="JARTFS010000012">
    <property type="protein sequence ID" value="MED4402565.1"/>
    <property type="molecule type" value="Genomic_DNA"/>
</dbReference>
<evidence type="ECO:0000313" key="2">
    <source>
        <dbReference type="EMBL" id="MED4402565.1"/>
    </source>
</evidence>
<dbReference type="RefSeq" id="WP_235842980.1">
    <property type="nucleotide sequence ID" value="NZ_JARTFS010000012.1"/>
</dbReference>
<organism evidence="2 3">
    <name type="scientific">Metabacillus fastidiosus</name>
    <dbReference type="NCBI Taxonomy" id="1458"/>
    <lineage>
        <taxon>Bacteria</taxon>
        <taxon>Bacillati</taxon>
        <taxon>Bacillota</taxon>
        <taxon>Bacilli</taxon>
        <taxon>Bacillales</taxon>
        <taxon>Bacillaceae</taxon>
        <taxon>Metabacillus</taxon>
    </lineage>
</organism>
<sequence>MTVRQEMQKYDKKKLWDYYLPETAAAESEIMEAENCLGFFLDPYYKEFLKHANGWKGFSQTIDLFGTEELCQSGDMEYANMILNAIENSLIEESSFSQDQLLPIAATKMDKDLFVLTKWNSPSPGIVIWFAGEEVERFNNFKQLFLAMIDYNRDDLDYLKDHD</sequence>
<reference evidence="2 3" key="1">
    <citation type="submission" date="2023-03" db="EMBL/GenBank/DDBJ databases">
        <title>Bacillus Genome Sequencing.</title>
        <authorList>
            <person name="Dunlap C."/>
        </authorList>
    </citation>
    <scope>NUCLEOTIDE SEQUENCE [LARGE SCALE GENOMIC DNA]</scope>
    <source>
        <strain evidence="2 3">NRS-1717</strain>
    </source>
</reference>
<dbReference type="Gene3D" id="3.40.1580.10">
    <property type="entry name" value="SMI1/KNR4-like"/>
    <property type="match status" value="1"/>
</dbReference>
<dbReference type="GeneID" id="301140496"/>
<name>A0ABU6P0E5_9BACI</name>
<dbReference type="SUPFAM" id="SSF160631">
    <property type="entry name" value="SMI1/KNR4-like"/>
    <property type="match status" value="1"/>
</dbReference>
<protein>
    <submittedName>
        <fullName evidence="2">SMI1/KNR4 family protein</fullName>
    </submittedName>
</protein>
<dbReference type="InterPro" id="IPR018958">
    <property type="entry name" value="Knr4/Smi1-like_dom"/>
</dbReference>
<dbReference type="Pfam" id="PF09346">
    <property type="entry name" value="SMI1_KNR4"/>
    <property type="match status" value="1"/>
</dbReference>
<dbReference type="SMART" id="SM00860">
    <property type="entry name" value="SMI1_KNR4"/>
    <property type="match status" value="1"/>
</dbReference>
<dbReference type="Proteomes" id="UP001342826">
    <property type="component" value="Unassembled WGS sequence"/>
</dbReference>